<evidence type="ECO:0000256" key="6">
    <source>
        <dbReference type="ARBA" id="ARBA00022692"/>
    </source>
</evidence>
<keyword evidence="6 15" id="KW-0812">Transmembrane</keyword>
<keyword evidence="11" id="KW-0443">Lipid metabolism</keyword>
<comment type="caution">
    <text evidence="16">The sequence shown here is derived from an EMBL/GenBank/DDBJ whole genome shotgun (WGS) entry which is preliminary data.</text>
</comment>
<dbReference type="InterPro" id="IPR000829">
    <property type="entry name" value="DAGK"/>
</dbReference>
<dbReference type="EC" id="2.7.1.-" evidence="16"/>
<evidence type="ECO:0000256" key="1">
    <source>
        <dbReference type="ARBA" id="ARBA00004651"/>
    </source>
</evidence>
<dbReference type="InterPro" id="IPR033717">
    <property type="entry name" value="UDPK"/>
</dbReference>
<dbReference type="EMBL" id="JBHZQA010000013">
    <property type="protein sequence ID" value="MFE3849282.1"/>
    <property type="molecule type" value="Genomic_DNA"/>
</dbReference>
<evidence type="ECO:0000256" key="2">
    <source>
        <dbReference type="ARBA" id="ARBA00005967"/>
    </source>
</evidence>
<dbReference type="PANTHER" id="PTHR34299:SF1">
    <property type="entry name" value="DIACYLGLYCEROL KINASE"/>
    <property type="match status" value="1"/>
</dbReference>
<keyword evidence="4" id="KW-0444">Lipid biosynthesis</keyword>
<reference evidence="16 17" key="1">
    <citation type="submission" date="2024-06" db="EMBL/GenBank/DDBJ databases">
        <title>Flavobacterium spp. isolated from glacier.</title>
        <authorList>
            <person name="Han D."/>
        </authorList>
    </citation>
    <scope>NUCLEOTIDE SEQUENCE [LARGE SCALE GENOMIC DNA]</scope>
    <source>
        <strain evidence="16 17">LB3P45</strain>
    </source>
</reference>
<evidence type="ECO:0000256" key="12">
    <source>
        <dbReference type="ARBA" id="ARBA00023136"/>
    </source>
</evidence>
<protein>
    <submittedName>
        <fullName evidence="16">Diacylglycerol kinase family protein</fullName>
        <ecNumber evidence="16">2.7.1.-</ecNumber>
    </submittedName>
</protein>
<evidence type="ECO:0000256" key="15">
    <source>
        <dbReference type="SAM" id="Phobius"/>
    </source>
</evidence>
<evidence type="ECO:0000313" key="17">
    <source>
        <dbReference type="Proteomes" id="UP001600039"/>
    </source>
</evidence>
<keyword evidence="17" id="KW-1185">Reference proteome</keyword>
<keyword evidence="12 15" id="KW-0472">Membrane</keyword>
<comment type="similarity">
    <text evidence="2">Belongs to the bacterial diacylglycerol kinase family.</text>
</comment>
<comment type="subcellular location">
    <subcellularLocation>
        <location evidence="1">Cell membrane</location>
        <topology evidence="1">Multi-pass membrane protein</topology>
    </subcellularLocation>
</comment>
<proteinExistence type="inferred from homology"/>
<dbReference type="Proteomes" id="UP001600039">
    <property type="component" value="Unassembled WGS sequence"/>
</dbReference>
<evidence type="ECO:0000256" key="10">
    <source>
        <dbReference type="ARBA" id="ARBA00022989"/>
    </source>
</evidence>
<sequence length="124" mass="13766">MEFQKDNTFVSGRLKSVTYAFKGAVKLITTEHSVMVQFSLGILMTIAGFYFGISKTEWLFQTFAIGLVMSIEGLNTAVEKIADFIHPNYHERIGFIKDIAAGAVFFAALTAIAIGLIIYIPLFF</sequence>
<accession>A0ABW6HQI3</accession>
<evidence type="ECO:0000256" key="3">
    <source>
        <dbReference type="ARBA" id="ARBA00022475"/>
    </source>
</evidence>
<evidence type="ECO:0000256" key="8">
    <source>
        <dbReference type="ARBA" id="ARBA00022777"/>
    </source>
</evidence>
<feature type="transmembrane region" description="Helical" evidence="15">
    <location>
        <begin position="34"/>
        <end position="53"/>
    </location>
</feature>
<evidence type="ECO:0000313" key="16">
    <source>
        <dbReference type="EMBL" id="MFE3849282.1"/>
    </source>
</evidence>
<evidence type="ECO:0000256" key="13">
    <source>
        <dbReference type="ARBA" id="ARBA00023209"/>
    </source>
</evidence>
<evidence type="ECO:0000256" key="14">
    <source>
        <dbReference type="ARBA" id="ARBA00023264"/>
    </source>
</evidence>
<organism evidence="16 17">
    <name type="scientific">Flavobacterium fructosi</name>
    <dbReference type="NCBI Taxonomy" id="3230416"/>
    <lineage>
        <taxon>Bacteria</taxon>
        <taxon>Pseudomonadati</taxon>
        <taxon>Bacteroidota</taxon>
        <taxon>Flavobacteriia</taxon>
        <taxon>Flavobacteriales</taxon>
        <taxon>Flavobacteriaceae</taxon>
        <taxon>Flavobacterium</taxon>
    </lineage>
</organism>
<evidence type="ECO:0000256" key="5">
    <source>
        <dbReference type="ARBA" id="ARBA00022679"/>
    </source>
</evidence>
<name>A0ABW6HQI3_9FLAO</name>
<keyword evidence="3" id="KW-1003">Cell membrane</keyword>
<evidence type="ECO:0000256" key="7">
    <source>
        <dbReference type="ARBA" id="ARBA00022741"/>
    </source>
</evidence>
<dbReference type="CDD" id="cd14265">
    <property type="entry name" value="UDPK_IM_like"/>
    <property type="match status" value="1"/>
</dbReference>
<keyword evidence="8 16" id="KW-0418">Kinase</keyword>
<evidence type="ECO:0000256" key="4">
    <source>
        <dbReference type="ARBA" id="ARBA00022516"/>
    </source>
</evidence>
<dbReference type="Gene3D" id="1.10.287.3610">
    <property type="match status" value="1"/>
</dbReference>
<keyword evidence="5 16" id="KW-0808">Transferase</keyword>
<evidence type="ECO:0000256" key="9">
    <source>
        <dbReference type="ARBA" id="ARBA00022840"/>
    </source>
</evidence>
<keyword evidence="10 15" id="KW-1133">Transmembrane helix</keyword>
<dbReference type="GO" id="GO:0016301">
    <property type="term" value="F:kinase activity"/>
    <property type="evidence" value="ECO:0007669"/>
    <property type="project" value="UniProtKB-KW"/>
</dbReference>
<keyword evidence="7" id="KW-0547">Nucleotide-binding</keyword>
<keyword evidence="14" id="KW-1208">Phospholipid metabolism</keyword>
<feature type="transmembrane region" description="Helical" evidence="15">
    <location>
        <begin position="99"/>
        <end position="122"/>
    </location>
</feature>
<dbReference type="PANTHER" id="PTHR34299">
    <property type="entry name" value="DIACYLGLYCEROL KINASE"/>
    <property type="match status" value="1"/>
</dbReference>
<keyword evidence="9" id="KW-0067">ATP-binding</keyword>
<dbReference type="Pfam" id="PF01219">
    <property type="entry name" value="DAGK_prokar"/>
    <property type="match status" value="1"/>
</dbReference>
<evidence type="ECO:0000256" key="11">
    <source>
        <dbReference type="ARBA" id="ARBA00023098"/>
    </source>
</evidence>
<keyword evidence="13" id="KW-0594">Phospholipid biosynthesis</keyword>
<dbReference type="RefSeq" id="WP_379859028.1">
    <property type="nucleotide sequence ID" value="NZ_JBHZQA010000013.1"/>
</dbReference>
<dbReference type="InterPro" id="IPR036945">
    <property type="entry name" value="DAGK_sf"/>
</dbReference>
<gene>
    <name evidence="16" type="ORF">ACFX5D_15050</name>
</gene>